<evidence type="ECO:0000313" key="1">
    <source>
        <dbReference type="EMBL" id="JAD23942.1"/>
    </source>
</evidence>
<dbReference type="EMBL" id="GBRH01270185">
    <property type="protein sequence ID" value="JAD27710.1"/>
    <property type="molecule type" value="Transcribed_RNA"/>
</dbReference>
<protein>
    <submittedName>
        <fullName evidence="1">Uncharacterized protein</fullName>
    </submittedName>
</protein>
<reference evidence="1" key="1">
    <citation type="submission" date="2014-09" db="EMBL/GenBank/DDBJ databases">
        <authorList>
            <person name="Magalhaes I.L.F."/>
            <person name="Oliveira U."/>
            <person name="Santos F.R."/>
            <person name="Vidigal T.H.D.A."/>
            <person name="Brescovit A.D."/>
            <person name="Santos A.J."/>
        </authorList>
    </citation>
    <scope>NUCLEOTIDE SEQUENCE</scope>
    <source>
        <tissue evidence="1">Shoot tissue taken approximately 20 cm above the soil surface</tissue>
    </source>
</reference>
<dbReference type="AlphaFoldDB" id="A0A0A8YMX3"/>
<sequence>MPLPKCSGPSGFLLLANLDARCITLKSREESPALRTESPAIVQQYYCLQWTVGACSLLPPFQNTRFVQFNQVYRKPTFRREWLKMKRKLETCRGSLE</sequence>
<organism evidence="1">
    <name type="scientific">Arundo donax</name>
    <name type="common">Giant reed</name>
    <name type="synonym">Donax arundinaceus</name>
    <dbReference type="NCBI Taxonomy" id="35708"/>
    <lineage>
        <taxon>Eukaryota</taxon>
        <taxon>Viridiplantae</taxon>
        <taxon>Streptophyta</taxon>
        <taxon>Embryophyta</taxon>
        <taxon>Tracheophyta</taxon>
        <taxon>Spermatophyta</taxon>
        <taxon>Magnoliopsida</taxon>
        <taxon>Liliopsida</taxon>
        <taxon>Poales</taxon>
        <taxon>Poaceae</taxon>
        <taxon>PACMAD clade</taxon>
        <taxon>Arundinoideae</taxon>
        <taxon>Arundineae</taxon>
        <taxon>Arundo</taxon>
    </lineage>
</organism>
<reference evidence="1" key="2">
    <citation type="journal article" date="2015" name="Data Brief">
        <title>Shoot transcriptome of the giant reed, Arundo donax.</title>
        <authorList>
            <person name="Barrero R.A."/>
            <person name="Guerrero F.D."/>
            <person name="Moolhuijzen P."/>
            <person name="Goolsby J.A."/>
            <person name="Tidwell J."/>
            <person name="Bellgard S.E."/>
            <person name="Bellgard M.I."/>
        </authorList>
    </citation>
    <scope>NUCLEOTIDE SEQUENCE</scope>
    <source>
        <tissue evidence="1">Shoot tissue taken approximately 20 cm above the soil surface</tissue>
    </source>
</reference>
<name>A0A0A8YMX3_ARUDO</name>
<proteinExistence type="predicted"/>
<dbReference type="EMBL" id="GBRH01273953">
    <property type="protein sequence ID" value="JAD23942.1"/>
    <property type="molecule type" value="Transcribed_RNA"/>
</dbReference>
<accession>A0A0A8YMX3</accession>